<accession>A0A284RSQ7</accession>
<dbReference type="OrthoDB" id="1750432at2759"/>
<dbReference type="Gene3D" id="3.10.10.10">
    <property type="entry name" value="HIV Type 1 Reverse Transcriptase, subunit A, domain 1"/>
    <property type="match status" value="1"/>
</dbReference>
<sequence length="235" mass="26606">MSTQLADQLKVFKTYLLTPIPLHLAVQGSRSKILCGTKVQFRYQSIKTEHYFDIANLSGYDLVLGTPWLYQHNVRVCFNPSSIEIGSDTALPMVGDNVSQIRSQAMMVSEDVLKQVHAELQEYAAPICKTASETPLPPLQAINHTIPLIDEHKVYPWRPSQCPEAFRSQWDQKRKDYLSSGKQKHLLRTVIDLHAHNTNTRKVSAPLPSIEGILCRVVKCKYCSIIDGKDAYEQI</sequence>
<dbReference type="CDD" id="cd00303">
    <property type="entry name" value="retropepsin_like"/>
    <property type="match status" value="1"/>
</dbReference>
<evidence type="ECO:0000313" key="2">
    <source>
        <dbReference type="Proteomes" id="UP000219338"/>
    </source>
</evidence>
<keyword evidence="2" id="KW-1185">Reference proteome</keyword>
<dbReference type="OMA" id="ERNAMKP"/>
<proteinExistence type="predicted"/>
<dbReference type="Proteomes" id="UP000219338">
    <property type="component" value="Unassembled WGS sequence"/>
</dbReference>
<name>A0A284RSQ7_ARMOS</name>
<dbReference type="Gene3D" id="2.40.70.10">
    <property type="entry name" value="Acid Proteases"/>
    <property type="match status" value="1"/>
</dbReference>
<dbReference type="AlphaFoldDB" id="A0A284RSQ7"/>
<dbReference type="InterPro" id="IPR021109">
    <property type="entry name" value="Peptidase_aspartic_dom_sf"/>
</dbReference>
<organism evidence="1 2">
    <name type="scientific">Armillaria ostoyae</name>
    <name type="common">Armillaria root rot fungus</name>
    <dbReference type="NCBI Taxonomy" id="47428"/>
    <lineage>
        <taxon>Eukaryota</taxon>
        <taxon>Fungi</taxon>
        <taxon>Dikarya</taxon>
        <taxon>Basidiomycota</taxon>
        <taxon>Agaricomycotina</taxon>
        <taxon>Agaricomycetes</taxon>
        <taxon>Agaricomycetidae</taxon>
        <taxon>Agaricales</taxon>
        <taxon>Marasmiineae</taxon>
        <taxon>Physalacriaceae</taxon>
        <taxon>Armillaria</taxon>
    </lineage>
</organism>
<dbReference type="InterPro" id="IPR043128">
    <property type="entry name" value="Rev_trsase/Diguanyl_cyclase"/>
</dbReference>
<dbReference type="Gene3D" id="3.30.70.270">
    <property type="match status" value="1"/>
</dbReference>
<dbReference type="STRING" id="47428.A0A284RSQ7"/>
<dbReference type="SUPFAM" id="SSF56672">
    <property type="entry name" value="DNA/RNA polymerases"/>
    <property type="match status" value="1"/>
</dbReference>
<evidence type="ECO:0000313" key="1">
    <source>
        <dbReference type="EMBL" id="SJL11792.1"/>
    </source>
</evidence>
<protein>
    <submittedName>
        <fullName evidence="1">Uncharacterized protein</fullName>
    </submittedName>
</protein>
<reference evidence="2" key="1">
    <citation type="journal article" date="2017" name="Nat. Ecol. Evol.">
        <title>Genome expansion and lineage-specific genetic innovations in the forest pathogenic fungi Armillaria.</title>
        <authorList>
            <person name="Sipos G."/>
            <person name="Prasanna A.N."/>
            <person name="Walter M.C."/>
            <person name="O'Connor E."/>
            <person name="Balint B."/>
            <person name="Krizsan K."/>
            <person name="Kiss B."/>
            <person name="Hess J."/>
            <person name="Varga T."/>
            <person name="Slot J."/>
            <person name="Riley R."/>
            <person name="Boka B."/>
            <person name="Rigling D."/>
            <person name="Barry K."/>
            <person name="Lee J."/>
            <person name="Mihaltcheva S."/>
            <person name="LaButti K."/>
            <person name="Lipzen A."/>
            <person name="Waldron R."/>
            <person name="Moloney N.M."/>
            <person name="Sperisen C."/>
            <person name="Kredics L."/>
            <person name="Vagvoelgyi C."/>
            <person name="Patrignani A."/>
            <person name="Fitzpatrick D."/>
            <person name="Nagy I."/>
            <person name="Doyle S."/>
            <person name="Anderson J.B."/>
            <person name="Grigoriev I.V."/>
            <person name="Gueldener U."/>
            <person name="Muensterkoetter M."/>
            <person name="Nagy L.G."/>
        </authorList>
    </citation>
    <scope>NUCLEOTIDE SEQUENCE [LARGE SCALE GENOMIC DNA]</scope>
    <source>
        <strain evidence="2">C18/9</strain>
    </source>
</reference>
<dbReference type="InterPro" id="IPR043502">
    <property type="entry name" value="DNA/RNA_pol_sf"/>
</dbReference>
<gene>
    <name evidence="1" type="ORF">ARMOST_15201</name>
</gene>
<dbReference type="EMBL" id="FUEG01000015">
    <property type="protein sequence ID" value="SJL11792.1"/>
    <property type="molecule type" value="Genomic_DNA"/>
</dbReference>